<dbReference type="AlphaFoldDB" id="W4M505"/>
<comment type="caution">
    <text evidence="1">The sequence shown here is derived from an EMBL/GenBank/DDBJ whole genome shotgun (WGS) entry which is preliminary data.</text>
</comment>
<dbReference type="EMBL" id="AZHX01000955">
    <property type="protein sequence ID" value="ETX05414.1"/>
    <property type="molecule type" value="Genomic_DNA"/>
</dbReference>
<dbReference type="Proteomes" id="UP000019140">
    <property type="component" value="Unassembled WGS sequence"/>
</dbReference>
<proteinExistence type="predicted"/>
<evidence type="ECO:0000313" key="1">
    <source>
        <dbReference type="EMBL" id="ETX05414.1"/>
    </source>
</evidence>
<dbReference type="HOGENOM" id="CLU_2367621_0_0_7"/>
<protein>
    <submittedName>
        <fullName evidence="1">Uncharacterized protein</fullName>
    </submittedName>
</protein>
<reference evidence="1 2" key="1">
    <citation type="journal article" date="2014" name="Nature">
        <title>An environmental bacterial taxon with a large and distinct metabolic repertoire.</title>
        <authorList>
            <person name="Wilson M.C."/>
            <person name="Mori T."/>
            <person name="Ruckert C."/>
            <person name="Uria A.R."/>
            <person name="Helf M.J."/>
            <person name="Takada K."/>
            <person name="Gernert C."/>
            <person name="Steffens U.A."/>
            <person name="Heycke N."/>
            <person name="Schmitt S."/>
            <person name="Rinke C."/>
            <person name="Helfrich E.J."/>
            <person name="Brachmann A.O."/>
            <person name="Gurgui C."/>
            <person name="Wakimoto T."/>
            <person name="Kracht M."/>
            <person name="Crusemann M."/>
            <person name="Hentschel U."/>
            <person name="Abe I."/>
            <person name="Matsunaga S."/>
            <person name="Kalinowski J."/>
            <person name="Takeyama H."/>
            <person name="Piel J."/>
        </authorList>
    </citation>
    <scope>NUCLEOTIDE SEQUENCE [LARGE SCALE GENOMIC DNA]</scope>
    <source>
        <strain evidence="2">TSY2</strain>
    </source>
</reference>
<gene>
    <name evidence="1" type="ORF">ETSY2_23040</name>
</gene>
<sequence length="95" mass="10160">MLAGMSVKKGAVAIGKSDTAVVKATMGEAGGEMFQMTPHLMIMPVPFDKKVAKLPTKYSLDHPLNAWIMAAGTPIEHLMVHFSAEDTKGMMEAGK</sequence>
<accession>W4M505</accession>
<keyword evidence="2" id="KW-1185">Reference proteome</keyword>
<organism evidence="1 2">
    <name type="scientific">Candidatus Entotheonella gemina</name>
    <dbReference type="NCBI Taxonomy" id="1429439"/>
    <lineage>
        <taxon>Bacteria</taxon>
        <taxon>Pseudomonadati</taxon>
        <taxon>Nitrospinota/Tectimicrobiota group</taxon>
        <taxon>Candidatus Tectimicrobiota</taxon>
        <taxon>Candidatus Entotheonellia</taxon>
        <taxon>Candidatus Entotheonellales</taxon>
        <taxon>Candidatus Entotheonellaceae</taxon>
        <taxon>Candidatus Entotheonella</taxon>
    </lineage>
</organism>
<name>W4M505_9BACT</name>
<evidence type="ECO:0000313" key="2">
    <source>
        <dbReference type="Proteomes" id="UP000019140"/>
    </source>
</evidence>